<dbReference type="AlphaFoldDB" id="A0A150XCI5"/>
<dbReference type="STRING" id="333140.AWW68_19385"/>
<name>A0A150XCI5_9BACT</name>
<dbReference type="RefSeq" id="WP_068218889.1">
    <property type="nucleotide sequence ID" value="NZ_CP139724.1"/>
</dbReference>
<reference evidence="1 2" key="1">
    <citation type="submission" date="2016-01" db="EMBL/GenBank/DDBJ databases">
        <title>Genome sequencing of Roseivirga spongicola UST030701-084.</title>
        <authorList>
            <person name="Selvaratnam C."/>
            <person name="Thevarajoo S."/>
            <person name="Goh K.M."/>
            <person name="Ee R."/>
            <person name="Chan K.-G."/>
            <person name="Chong C.S."/>
        </authorList>
    </citation>
    <scope>NUCLEOTIDE SEQUENCE [LARGE SCALE GENOMIC DNA]</scope>
    <source>
        <strain evidence="1 2">UST030701-084</strain>
    </source>
</reference>
<evidence type="ECO:0000313" key="1">
    <source>
        <dbReference type="EMBL" id="KYG76411.1"/>
    </source>
</evidence>
<protein>
    <submittedName>
        <fullName evidence="1">Uncharacterized protein</fullName>
    </submittedName>
</protein>
<keyword evidence="2" id="KW-1185">Reference proteome</keyword>
<gene>
    <name evidence="1" type="ORF">AWW68_19385</name>
</gene>
<comment type="caution">
    <text evidence="1">The sequence shown here is derived from an EMBL/GenBank/DDBJ whole genome shotgun (WGS) entry which is preliminary data.</text>
</comment>
<proteinExistence type="predicted"/>
<dbReference type="EMBL" id="LRPC01000006">
    <property type="protein sequence ID" value="KYG76411.1"/>
    <property type="molecule type" value="Genomic_DNA"/>
</dbReference>
<dbReference type="Proteomes" id="UP000075606">
    <property type="component" value="Unassembled WGS sequence"/>
</dbReference>
<sequence>MLIQLDKTNGGRGRVQSVRIYEDGKLSASIHWGKHGLVYSAKTTKQNVRIEEATPGGFKVIQD</sequence>
<accession>A0A150XCI5</accession>
<evidence type="ECO:0000313" key="2">
    <source>
        <dbReference type="Proteomes" id="UP000075606"/>
    </source>
</evidence>
<organism evidence="1 2">
    <name type="scientific">Roseivirga spongicola</name>
    <dbReference type="NCBI Taxonomy" id="333140"/>
    <lineage>
        <taxon>Bacteria</taxon>
        <taxon>Pseudomonadati</taxon>
        <taxon>Bacteroidota</taxon>
        <taxon>Cytophagia</taxon>
        <taxon>Cytophagales</taxon>
        <taxon>Roseivirgaceae</taxon>
        <taxon>Roseivirga</taxon>
    </lineage>
</organism>